<reference evidence="1 2" key="2">
    <citation type="journal article" date="2015" name="Syst. Appl. Microbiol.">
        <title>Nitrincola nitratireducens sp. nov. isolated from a haloalkaline crater lake.</title>
        <authorList>
            <person name="Singh A."/>
            <person name="Vaidya B."/>
            <person name="Tanuku N.R."/>
            <person name="Pinnaka A.K."/>
        </authorList>
    </citation>
    <scope>NUCLEOTIDE SEQUENCE [LARGE SCALE GENOMIC DNA]</scope>
    <source>
        <strain evidence="1 2">AK23</strain>
    </source>
</reference>
<dbReference type="AlphaFoldDB" id="W9V0J1"/>
<accession>W9V0J1</accession>
<dbReference type="Proteomes" id="UP000019464">
    <property type="component" value="Unassembled WGS sequence"/>
</dbReference>
<comment type="caution">
    <text evidence="1">The sequence shown here is derived from an EMBL/GenBank/DDBJ whole genome shotgun (WGS) entry which is preliminary data.</text>
</comment>
<evidence type="ECO:0000313" key="1">
    <source>
        <dbReference type="EMBL" id="EXJ10476.1"/>
    </source>
</evidence>
<evidence type="ECO:0008006" key="3">
    <source>
        <dbReference type="Google" id="ProtNLM"/>
    </source>
</evidence>
<name>W9V0J1_9GAMM</name>
<keyword evidence="2" id="KW-1185">Reference proteome</keyword>
<dbReference type="EMBL" id="AONB01000013">
    <property type="protein sequence ID" value="EXJ10476.1"/>
    <property type="molecule type" value="Genomic_DNA"/>
</dbReference>
<sequence>MVVDFNYGCVENQPTNHGTTFILRLVRVGQSLVTANVNFGGEINHNSLSLLNGQVAEFTLTPNEGYKINPRVKGSCSQGQWINENTYQTGTIVSNCTIEFGFNEIKRNARKGLPVWLLVQ</sequence>
<proteinExistence type="predicted"/>
<organism evidence="1 2">
    <name type="scientific">Nitrincola nitratireducens</name>
    <dbReference type="NCBI Taxonomy" id="1229521"/>
    <lineage>
        <taxon>Bacteria</taxon>
        <taxon>Pseudomonadati</taxon>
        <taxon>Pseudomonadota</taxon>
        <taxon>Gammaproteobacteria</taxon>
        <taxon>Oceanospirillales</taxon>
        <taxon>Oceanospirillaceae</taxon>
        <taxon>Nitrincola</taxon>
    </lineage>
</organism>
<dbReference type="RefSeq" id="WP_036511814.1">
    <property type="nucleotide sequence ID" value="NZ_AONB01000013.1"/>
</dbReference>
<dbReference type="OrthoDB" id="9815730at2"/>
<evidence type="ECO:0000313" key="2">
    <source>
        <dbReference type="Proteomes" id="UP000019464"/>
    </source>
</evidence>
<protein>
    <recommendedName>
        <fullName evidence="3">Bacterial repeat domain-containing protein</fullName>
    </recommendedName>
</protein>
<gene>
    <name evidence="1" type="ORF">D791_02541</name>
</gene>
<reference evidence="2" key="1">
    <citation type="submission" date="2012-11" db="EMBL/GenBank/DDBJ databases">
        <authorList>
            <person name="Singh A."/>
            <person name="Pinnaka A.K."/>
            <person name="Vaidya B."/>
        </authorList>
    </citation>
    <scope>NUCLEOTIDE SEQUENCE [LARGE SCALE GENOMIC DNA]</scope>
    <source>
        <strain evidence="2">AK23</strain>
    </source>
</reference>